<evidence type="ECO:0000313" key="1">
    <source>
        <dbReference type="EMBL" id="MBX53597.1"/>
    </source>
</evidence>
<dbReference type="AlphaFoldDB" id="A0A2P2PFV4"/>
<organism evidence="1">
    <name type="scientific">Rhizophora mucronata</name>
    <name type="common">Asiatic mangrove</name>
    <dbReference type="NCBI Taxonomy" id="61149"/>
    <lineage>
        <taxon>Eukaryota</taxon>
        <taxon>Viridiplantae</taxon>
        <taxon>Streptophyta</taxon>
        <taxon>Embryophyta</taxon>
        <taxon>Tracheophyta</taxon>
        <taxon>Spermatophyta</taxon>
        <taxon>Magnoliopsida</taxon>
        <taxon>eudicotyledons</taxon>
        <taxon>Gunneridae</taxon>
        <taxon>Pentapetalae</taxon>
        <taxon>rosids</taxon>
        <taxon>fabids</taxon>
        <taxon>Malpighiales</taxon>
        <taxon>Rhizophoraceae</taxon>
        <taxon>Rhizophora</taxon>
    </lineage>
</organism>
<reference evidence="1" key="1">
    <citation type="submission" date="2018-02" db="EMBL/GenBank/DDBJ databases">
        <title>Rhizophora mucronata_Transcriptome.</title>
        <authorList>
            <person name="Meera S.P."/>
            <person name="Sreeshan A."/>
            <person name="Augustine A."/>
        </authorList>
    </citation>
    <scope>NUCLEOTIDE SEQUENCE</scope>
    <source>
        <tissue evidence="1">Leaf</tissue>
    </source>
</reference>
<name>A0A2P2PFV4_RHIMU</name>
<dbReference type="EMBL" id="GGEC01073113">
    <property type="protein sequence ID" value="MBX53597.1"/>
    <property type="molecule type" value="Transcribed_RNA"/>
</dbReference>
<accession>A0A2P2PFV4</accession>
<protein>
    <submittedName>
        <fullName evidence="1">Uncharacterized protein</fullName>
    </submittedName>
</protein>
<sequence length="38" mass="4373">MRMMFSLSSLDCQKCQITCIPLCVNCSYDYNCSNKLSE</sequence>
<proteinExistence type="predicted"/>